<name>A0ABR3AJ76_PHYBL</name>
<sequence>MTLGILVNKLLYIYSDSSDIWYIYFNKSKERDKEYKIVKSMIVRSSPVQSGFFFEKYFIRFASIYVKRILQLIVIESLGPIQSVASIQSQVPMQCSFSFDLI</sequence>
<accession>A0ABR3AJ76</accession>
<comment type="caution">
    <text evidence="1">The sequence shown here is derived from an EMBL/GenBank/DDBJ whole genome shotgun (WGS) entry which is preliminary data.</text>
</comment>
<protein>
    <submittedName>
        <fullName evidence="1">Uncharacterized protein</fullName>
    </submittedName>
</protein>
<keyword evidence="2" id="KW-1185">Reference proteome</keyword>
<gene>
    <name evidence="1" type="ORF">J3Q64DRAFT_1704737</name>
</gene>
<reference evidence="1 2" key="1">
    <citation type="submission" date="2024-04" db="EMBL/GenBank/DDBJ databases">
        <title>Symmetric and asymmetric DNA N6-adenine methylation regulates different biological responses in Mucorales.</title>
        <authorList>
            <consortium name="Lawrence Berkeley National Laboratory"/>
            <person name="Lax C."/>
            <person name="Mondo S.J."/>
            <person name="Osorio-Concepcion M."/>
            <person name="Muszewska A."/>
            <person name="Corrochano-Luque M."/>
            <person name="Gutierrez G."/>
            <person name="Riley R."/>
            <person name="Lipzen A."/>
            <person name="Guo J."/>
            <person name="Hundley H."/>
            <person name="Amirebrahimi M."/>
            <person name="Ng V."/>
            <person name="Lorenzo-Gutierrez D."/>
            <person name="Binder U."/>
            <person name="Yang J."/>
            <person name="Song Y."/>
            <person name="Canovas D."/>
            <person name="Navarro E."/>
            <person name="Freitag M."/>
            <person name="Gabaldon T."/>
            <person name="Grigoriev I.V."/>
            <person name="Corrochano L.M."/>
            <person name="Nicolas F.E."/>
            <person name="Garre V."/>
        </authorList>
    </citation>
    <scope>NUCLEOTIDE SEQUENCE [LARGE SCALE GENOMIC DNA]</scope>
    <source>
        <strain evidence="1 2">L51</strain>
    </source>
</reference>
<proteinExistence type="predicted"/>
<evidence type="ECO:0000313" key="1">
    <source>
        <dbReference type="EMBL" id="KAL0073836.1"/>
    </source>
</evidence>
<dbReference type="Proteomes" id="UP001448207">
    <property type="component" value="Unassembled WGS sequence"/>
</dbReference>
<dbReference type="EMBL" id="JBCLYO010000050">
    <property type="protein sequence ID" value="KAL0073836.1"/>
    <property type="molecule type" value="Genomic_DNA"/>
</dbReference>
<evidence type="ECO:0000313" key="2">
    <source>
        <dbReference type="Proteomes" id="UP001448207"/>
    </source>
</evidence>
<organism evidence="1 2">
    <name type="scientific">Phycomyces blakesleeanus</name>
    <dbReference type="NCBI Taxonomy" id="4837"/>
    <lineage>
        <taxon>Eukaryota</taxon>
        <taxon>Fungi</taxon>
        <taxon>Fungi incertae sedis</taxon>
        <taxon>Mucoromycota</taxon>
        <taxon>Mucoromycotina</taxon>
        <taxon>Mucoromycetes</taxon>
        <taxon>Mucorales</taxon>
        <taxon>Phycomycetaceae</taxon>
        <taxon>Phycomyces</taxon>
    </lineage>
</organism>